<dbReference type="AlphaFoldDB" id="A0A1S8M977"/>
<dbReference type="EMBL" id="CP096983">
    <property type="protein sequence ID" value="URZ12449.1"/>
    <property type="molecule type" value="Genomic_DNA"/>
</dbReference>
<dbReference type="RefSeq" id="WP_077833856.1">
    <property type="nucleotide sequence ID" value="NZ_CP096983.1"/>
</dbReference>
<protein>
    <submittedName>
        <fullName evidence="1">Uncharacterized protein</fullName>
    </submittedName>
</protein>
<name>A0A1S8M977_9CLOT</name>
<reference evidence="1 2" key="1">
    <citation type="submission" date="2022-04" db="EMBL/GenBank/DDBJ databases">
        <title>Genome sequence of C. roseum typestrain.</title>
        <authorList>
            <person name="Poehlein A."/>
            <person name="Schoch T."/>
            <person name="Duerre P."/>
            <person name="Daniel R."/>
        </authorList>
    </citation>
    <scope>NUCLEOTIDE SEQUENCE [LARGE SCALE GENOMIC DNA]</scope>
    <source>
        <strain evidence="1 2">DSM 7320</strain>
    </source>
</reference>
<dbReference type="KEGG" id="crw:CROST_031710"/>
<evidence type="ECO:0000313" key="2">
    <source>
        <dbReference type="Proteomes" id="UP000190951"/>
    </source>
</evidence>
<keyword evidence="2" id="KW-1185">Reference proteome</keyword>
<gene>
    <name evidence="1" type="ORF">CROST_031710</name>
</gene>
<organism evidence="1 2">
    <name type="scientific">Clostridium felsineum</name>
    <dbReference type="NCBI Taxonomy" id="36839"/>
    <lineage>
        <taxon>Bacteria</taxon>
        <taxon>Bacillati</taxon>
        <taxon>Bacillota</taxon>
        <taxon>Clostridia</taxon>
        <taxon>Eubacteriales</taxon>
        <taxon>Clostridiaceae</taxon>
        <taxon>Clostridium</taxon>
    </lineage>
</organism>
<accession>A0A1S8M977</accession>
<sequence length="112" mass="12591">MKKYLIGTFVAFILLVILGFASGELQAIYNRTVGVDISSSETDKFHASKGYVDGVIQDLSKYKLELSQTTDKAARQAIISHINESFADFNENQIKNKDLRKFLIDCRNGNIK</sequence>
<evidence type="ECO:0000313" key="1">
    <source>
        <dbReference type="EMBL" id="URZ12449.1"/>
    </source>
</evidence>
<proteinExistence type="predicted"/>
<dbReference type="Proteomes" id="UP000190951">
    <property type="component" value="Chromosome"/>
</dbReference>